<sequence length="137" mass="15847">MQFIYTLPRLEGSAADSRVLQDAISRLNGLKVPQGYFYLCDSGYPNGEGFLTPYRGQHYHLSEGRQARQPQTLQELYNYKHSSARNVIERCFGLLKERWAILRGKSYYPTKVACRIISVCALLHNHIRREMPVDPLE</sequence>
<dbReference type="GO" id="GO:0046872">
    <property type="term" value="F:metal ion binding"/>
    <property type="evidence" value="ECO:0007669"/>
    <property type="project" value="UniProtKB-KW"/>
</dbReference>
<keyword evidence="7" id="KW-0539">Nucleus</keyword>
<dbReference type="GeneID" id="109722899"/>
<evidence type="ECO:0000256" key="3">
    <source>
        <dbReference type="ARBA" id="ARBA00006958"/>
    </source>
</evidence>
<dbReference type="Pfam" id="PF13359">
    <property type="entry name" value="DDE_Tnp_4"/>
    <property type="match status" value="1"/>
</dbReference>
<dbReference type="GO" id="GO:0004518">
    <property type="term" value="F:nuclease activity"/>
    <property type="evidence" value="ECO:0007669"/>
    <property type="project" value="UniProtKB-KW"/>
</dbReference>
<dbReference type="RefSeq" id="XP_020106665.1">
    <property type="nucleotide sequence ID" value="XM_020251076.1"/>
</dbReference>
<dbReference type="InterPro" id="IPR027806">
    <property type="entry name" value="HARBI1_dom"/>
</dbReference>
<feature type="domain" description="DDE Tnp4" evidence="8">
    <location>
        <begin position="9"/>
        <end position="125"/>
    </location>
</feature>
<dbReference type="Proteomes" id="UP000515123">
    <property type="component" value="Linkage group 17"/>
</dbReference>
<evidence type="ECO:0000259" key="8">
    <source>
        <dbReference type="Pfam" id="PF13359"/>
    </source>
</evidence>
<evidence type="ECO:0000256" key="6">
    <source>
        <dbReference type="ARBA" id="ARBA00022801"/>
    </source>
</evidence>
<name>A0A6P5GMT3_ANACO</name>
<gene>
    <name evidence="10" type="primary">LOC109722899</name>
</gene>
<evidence type="ECO:0000256" key="1">
    <source>
        <dbReference type="ARBA" id="ARBA00001968"/>
    </source>
</evidence>
<dbReference type="AlphaFoldDB" id="A0A6P5GMT3"/>
<evidence type="ECO:0000313" key="9">
    <source>
        <dbReference type="Proteomes" id="UP000515123"/>
    </source>
</evidence>
<dbReference type="PANTHER" id="PTHR22930:SF281">
    <property type="entry name" value="NUCLEASE"/>
    <property type="match status" value="1"/>
</dbReference>
<keyword evidence="5" id="KW-0479">Metal-binding</keyword>
<evidence type="ECO:0000256" key="4">
    <source>
        <dbReference type="ARBA" id="ARBA00022722"/>
    </source>
</evidence>
<dbReference type="GO" id="GO:0005634">
    <property type="term" value="C:nucleus"/>
    <property type="evidence" value="ECO:0007669"/>
    <property type="project" value="UniProtKB-SubCell"/>
</dbReference>
<keyword evidence="6" id="KW-0378">Hydrolase</keyword>
<organism evidence="9 10">
    <name type="scientific">Ananas comosus</name>
    <name type="common">Pineapple</name>
    <name type="synonym">Ananas ananas</name>
    <dbReference type="NCBI Taxonomy" id="4615"/>
    <lineage>
        <taxon>Eukaryota</taxon>
        <taxon>Viridiplantae</taxon>
        <taxon>Streptophyta</taxon>
        <taxon>Embryophyta</taxon>
        <taxon>Tracheophyta</taxon>
        <taxon>Spermatophyta</taxon>
        <taxon>Magnoliopsida</taxon>
        <taxon>Liliopsida</taxon>
        <taxon>Poales</taxon>
        <taxon>Bromeliaceae</taxon>
        <taxon>Bromelioideae</taxon>
        <taxon>Ananas</taxon>
    </lineage>
</organism>
<evidence type="ECO:0000256" key="7">
    <source>
        <dbReference type="ARBA" id="ARBA00023242"/>
    </source>
</evidence>
<evidence type="ECO:0000256" key="2">
    <source>
        <dbReference type="ARBA" id="ARBA00004123"/>
    </source>
</evidence>
<reference evidence="10" key="2">
    <citation type="submission" date="2025-08" db="UniProtKB">
        <authorList>
            <consortium name="RefSeq"/>
        </authorList>
    </citation>
    <scope>IDENTIFICATION</scope>
    <source>
        <tissue evidence="10">Leaf</tissue>
    </source>
</reference>
<comment type="subcellular location">
    <subcellularLocation>
        <location evidence="2">Nucleus</location>
    </subcellularLocation>
</comment>
<accession>A0A6P5GMT3</accession>
<evidence type="ECO:0000256" key="5">
    <source>
        <dbReference type="ARBA" id="ARBA00022723"/>
    </source>
</evidence>
<comment type="cofactor">
    <cofactor evidence="1">
        <name>a divalent metal cation</name>
        <dbReference type="ChEBI" id="CHEBI:60240"/>
    </cofactor>
</comment>
<dbReference type="InterPro" id="IPR045249">
    <property type="entry name" value="HARBI1-like"/>
</dbReference>
<dbReference type="PANTHER" id="PTHR22930">
    <property type="match status" value="1"/>
</dbReference>
<keyword evidence="9" id="KW-1185">Reference proteome</keyword>
<proteinExistence type="inferred from homology"/>
<evidence type="ECO:0000313" key="10">
    <source>
        <dbReference type="RefSeq" id="XP_020106665.1"/>
    </source>
</evidence>
<comment type="similarity">
    <text evidence="3">Belongs to the HARBI1 family.</text>
</comment>
<dbReference type="GO" id="GO:0016787">
    <property type="term" value="F:hydrolase activity"/>
    <property type="evidence" value="ECO:0007669"/>
    <property type="project" value="UniProtKB-KW"/>
</dbReference>
<reference evidence="9" key="1">
    <citation type="journal article" date="2015" name="Nat. Genet.">
        <title>The pineapple genome and the evolution of CAM photosynthesis.</title>
        <authorList>
            <person name="Ming R."/>
            <person name="VanBuren R."/>
            <person name="Wai C.M."/>
            <person name="Tang H."/>
            <person name="Schatz M.C."/>
            <person name="Bowers J.E."/>
            <person name="Lyons E."/>
            <person name="Wang M.L."/>
            <person name="Chen J."/>
            <person name="Biggers E."/>
            <person name="Zhang J."/>
            <person name="Huang L."/>
            <person name="Zhang L."/>
            <person name="Miao W."/>
            <person name="Zhang J."/>
            <person name="Ye Z."/>
            <person name="Miao C."/>
            <person name="Lin Z."/>
            <person name="Wang H."/>
            <person name="Zhou H."/>
            <person name="Yim W.C."/>
            <person name="Priest H.D."/>
            <person name="Zheng C."/>
            <person name="Woodhouse M."/>
            <person name="Edger P.P."/>
            <person name="Guyot R."/>
            <person name="Guo H.B."/>
            <person name="Guo H."/>
            <person name="Zheng G."/>
            <person name="Singh R."/>
            <person name="Sharma A."/>
            <person name="Min X."/>
            <person name="Zheng Y."/>
            <person name="Lee H."/>
            <person name="Gurtowski J."/>
            <person name="Sedlazeck F.J."/>
            <person name="Harkess A."/>
            <person name="McKain M.R."/>
            <person name="Liao Z."/>
            <person name="Fang J."/>
            <person name="Liu J."/>
            <person name="Zhang X."/>
            <person name="Zhang Q."/>
            <person name="Hu W."/>
            <person name="Qin Y."/>
            <person name="Wang K."/>
            <person name="Chen L.Y."/>
            <person name="Shirley N."/>
            <person name="Lin Y.R."/>
            <person name="Liu L.Y."/>
            <person name="Hernandez A.G."/>
            <person name="Wright C.L."/>
            <person name="Bulone V."/>
            <person name="Tuskan G.A."/>
            <person name="Heath K."/>
            <person name="Zee F."/>
            <person name="Moore P.H."/>
            <person name="Sunkar R."/>
            <person name="Leebens-Mack J.H."/>
            <person name="Mockler T."/>
            <person name="Bennetzen J.L."/>
            <person name="Freeling M."/>
            <person name="Sankoff D."/>
            <person name="Paterson A.H."/>
            <person name="Zhu X."/>
            <person name="Yang X."/>
            <person name="Smith J.A."/>
            <person name="Cushman J.C."/>
            <person name="Paull R.E."/>
            <person name="Yu Q."/>
        </authorList>
    </citation>
    <scope>NUCLEOTIDE SEQUENCE [LARGE SCALE GENOMIC DNA]</scope>
    <source>
        <strain evidence="9">cv. F153</strain>
    </source>
</reference>
<keyword evidence="4" id="KW-0540">Nuclease</keyword>
<protein>
    <submittedName>
        <fullName evidence="10">Protein ALP1-like</fullName>
    </submittedName>
</protein>
<dbReference type="OrthoDB" id="666777at2759"/>